<dbReference type="Proteomes" id="UP000320791">
    <property type="component" value="Unassembled WGS sequence"/>
</dbReference>
<dbReference type="AlphaFoldDB" id="A0A5C5TS43"/>
<accession>A0A5C5TS43</accession>
<feature type="transmembrane region" description="Helical" evidence="1">
    <location>
        <begin position="200"/>
        <end position="219"/>
    </location>
</feature>
<feature type="transmembrane region" description="Helical" evidence="1">
    <location>
        <begin position="168"/>
        <end position="185"/>
    </location>
</feature>
<gene>
    <name evidence="3" type="ORF">FRX94_12740</name>
</gene>
<dbReference type="OrthoDB" id="3404679at2"/>
<feature type="transmembrane region" description="Helical" evidence="1">
    <location>
        <begin position="268"/>
        <end position="287"/>
    </location>
</feature>
<dbReference type="GO" id="GO:0016747">
    <property type="term" value="F:acyltransferase activity, transferring groups other than amino-acyl groups"/>
    <property type="evidence" value="ECO:0007669"/>
    <property type="project" value="InterPro"/>
</dbReference>
<protein>
    <submittedName>
        <fullName evidence="3">Acyltransferase</fullName>
    </submittedName>
</protein>
<dbReference type="InterPro" id="IPR002656">
    <property type="entry name" value="Acyl_transf_3_dom"/>
</dbReference>
<feature type="transmembrane region" description="Helical" evidence="1">
    <location>
        <begin position="74"/>
        <end position="93"/>
    </location>
</feature>
<reference evidence="3 4" key="1">
    <citation type="submission" date="2019-08" db="EMBL/GenBank/DDBJ databases">
        <authorList>
            <person name="Lei W."/>
        </authorList>
    </citation>
    <scope>NUCLEOTIDE SEQUENCE [LARGE SCALE GENOMIC DNA]</scope>
    <source>
        <strain evidence="3 4">CCUG 58627</strain>
    </source>
</reference>
<feature type="transmembrane region" description="Helical" evidence="1">
    <location>
        <begin position="144"/>
        <end position="161"/>
    </location>
</feature>
<organism evidence="3 4">
    <name type="scientific">Corynebacterium canis</name>
    <dbReference type="NCBI Taxonomy" id="679663"/>
    <lineage>
        <taxon>Bacteria</taxon>
        <taxon>Bacillati</taxon>
        <taxon>Actinomycetota</taxon>
        <taxon>Actinomycetes</taxon>
        <taxon>Mycobacteriales</taxon>
        <taxon>Corynebacteriaceae</taxon>
        <taxon>Corynebacterium</taxon>
    </lineage>
</organism>
<feature type="domain" description="Acyltransferase 3" evidence="2">
    <location>
        <begin position="7"/>
        <end position="347"/>
    </location>
</feature>
<dbReference type="EMBL" id="VOHM01000046">
    <property type="protein sequence ID" value="TWT17103.1"/>
    <property type="molecule type" value="Genomic_DNA"/>
</dbReference>
<dbReference type="Pfam" id="PF01757">
    <property type="entry name" value="Acyl_transf_3"/>
    <property type="match status" value="1"/>
</dbReference>
<evidence type="ECO:0000313" key="3">
    <source>
        <dbReference type="EMBL" id="TWT17103.1"/>
    </source>
</evidence>
<feature type="transmembrane region" description="Helical" evidence="1">
    <location>
        <begin position="376"/>
        <end position="398"/>
    </location>
</feature>
<dbReference type="PANTHER" id="PTHR23028:SF53">
    <property type="entry name" value="ACYL_TRANSF_3 DOMAIN-CONTAINING PROTEIN"/>
    <property type="match status" value="1"/>
</dbReference>
<sequence>MRIRRVTGIDGLRGLAVLVVVIYHFFGDAMPGGFLGVDMFFVLSGFLITSLLVRERAVTGRIDLKDFWRRRVRRILPAAVTVLVMVTALAGMVGGDPAVGLVAQFFGTLAFVNNWVQVAESASYFADSGVQIFAHYWSLAVEEQFYVIWPLLFVALTANRFVRKHIRWFIAAMILGSFCWMLYLYDPAQDPTRVYYGTDTHSFGLLLGVMLALTATTTVGNPDGDSWPRERVPLRRTASWVGVIALIGLIAMVMLVHDTHPFTYRGGLLLASVLTAIVLTTVVHEAGPVNKIMNLRFMRWLGERSFSLYLWHWPVIILLEQLIHNLALTVPAWLIGLISFGISMPICHWSYQWIETPIRRRGYKAILWDSWKAQPIMLRGLTGAVSAAILVVAGLAVASSPNETELERDLVTLAEQQEAASKAASSLVPAAEAADVTKPITGPQLIPTGDRITAVGDSVMLASLPALEEQFPGIHVDAAVSRTIRAAPEIVTELKNAGALDPFLVLGFGTNAHLSQDHLKQVMEIAGPERVVVLVMPYGDRSWIPNSHEEVKIGEETYPNLYVADWCQRARADHALLRSDLIHPSDEGTYAYVDAIKYALDQWANHRKIPIGECGV</sequence>
<keyword evidence="3" id="KW-0012">Acyltransferase</keyword>
<keyword evidence="4" id="KW-1185">Reference proteome</keyword>
<evidence type="ECO:0000313" key="4">
    <source>
        <dbReference type="Proteomes" id="UP000320791"/>
    </source>
</evidence>
<dbReference type="InterPro" id="IPR050879">
    <property type="entry name" value="Acyltransferase_3"/>
</dbReference>
<dbReference type="SUPFAM" id="SSF52266">
    <property type="entry name" value="SGNH hydrolase"/>
    <property type="match status" value="1"/>
</dbReference>
<feature type="transmembrane region" description="Helical" evidence="1">
    <location>
        <begin position="308"/>
        <end position="327"/>
    </location>
</feature>
<evidence type="ECO:0000259" key="2">
    <source>
        <dbReference type="Pfam" id="PF01757"/>
    </source>
</evidence>
<keyword evidence="1" id="KW-0812">Transmembrane</keyword>
<feature type="transmembrane region" description="Helical" evidence="1">
    <location>
        <begin position="32"/>
        <end position="53"/>
    </location>
</feature>
<name>A0A5C5TS43_9CORY</name>
<feature type="transmembrane region" description="Helical" evidence="1">
    <location>
        <begin position="240"/>
        <end position="256"/>
    </location>
</feature>
<comment type="caution">
    <text evidence="3">The sequence shown here is derived from an EMBL/GenBank/DDBJ whole genome shotgun (WGS) entry which is preliminary data.</text>
</comment>
<evidence type="ECO:0000256" key="1">
    <source>
        <dbReference type="SAM" id="Phobius"/>
    </source>
</evidence>
<feature type="transmembrane region" description="Helical" evidence="1">
    <location>
        <begin position="333"/>
        <end position="351"/>
    </location>
</feature>
<feature type="transmembrane region" description="Helical" evidence="1">
    <location>
        <begin position="7"/>
        <end position="26"/>
    </location>
</feature>
<keyword evidence="1" id="KW-0472">Membrane</keyword>
<dbReference type="GO" id="GO:0016020">
    <property type="term" value="C:membrane"/>
    <property type="evidence" value="ECO:0007669"/>
    <property type="project" value="TreeGrafter"/>
</dbReference>
<keyword evidence="3" id="KW-0808">Transferase</keyword>
<dbReference type="GO" id="GO:0009103">
    <property type="term" value="P:lipopolysaccharide biosynthetic process"/>
    <property type="evidence" value="ECO:0007669"/>
    <property type="project" value="TreeGrafter"/>
</dbReference>
<dbReference type="PANTHER" id="PTHR23028">
    <property type="entry name" value="ACETYLTRANSFERASE"/>
    <property type="match status" value="1"/>
</dbReference>
<proteinExistence type="predicted"/>
<keyword evidence="1" id="KW-1133">Transmembrane helix</keyword>